<dbReference type="Proteomes" id="UP000033038">
    <property type="component" value="Chromosome"/>
</dbReference>
<keyword evidence="6" id="KW-0670">Pyruvate</keyword>
<reference evidence="8 9" key="1">
    <citation type="submission" date="2014-07" db="EMBL/GenBank/DDBJ databases">
        <title>Methanogenic archaea and the global carbon cycle.</title>
        <authorList>
            <person name="Henriksen J.R."/>
            <person name="Luke J."/>
            <person name="Reinhart S."/>
            <person name="Benedict M.N."/>
            <person name="Youngblut N.D."/>
            <person name="Metcalf M.E."/>
            <person name="Whitaker R.J."/>
            <person name="Metcalf W.W."/>
        </authorList>
    </citation>
    <scope>NUCLEOTIDE SEQUENCE [LARGE SCALE GENOMIC DNA]</scope>
    <source>
        <strain evidence="8 9">Wiesmoor</strain>
    </source>
</reference>
<evidence type="ECO:0000256" key="3">
    <source>
        <dbReference type="ARBA" id="ARBA00012426"/>
    </source>
</evidence>
<dbReference type="InterPro" id="IPR016104">
    <property type="entry name" value="Pyr-dep_his/arg-deCO2ase"/>
</dbReference>
<evidence type="ECO:0000256" key="1">
    <source>
        <dbReference type="ARBA" id="ARBA00001928"/>
    </source>
</evidence>
<name>A0A0E3LLU3_METBA</name>
<comment type="cofactor">
    <cofactor evidence="1">
        <name>pyruvate</name>
        <dbReference type="ChEBI" id="CHEBI:15361"/>
    </cofactor>
</comment>
<evidence type="ECO:0000256" key="5">
    <source>
        <dbReference type="ARBA" id="ARBA00023239"/>
    </source>
</evidence>
<evidence type="ECO:0000256" key="7">
    <source>
        <dbReference type="ARBA" id="ARBA00049309"/>
    </source>
</evidence>
<dbReference type="EC" id="4.1.1.19" evidence="3"/>
<comment type="similarity">
    <text evidence="2">Belongs to the PdaD family.</text>
</comment>
<dbReference type="SUPFAM" id="SSF56271">
    <property type="entry name" value="Pyruvoyl-dependent histidine and arginine decarboxylases"/>
    <property type="match status" value="1"/>
</dbReference>
<dbReference type="HOGENOM" id="CLU_172275_0_0_2"/>
<evidence type="ECO:0000256" key="4">
    <source>
        <dbReference type="ARBA" id="ARBA00022793"/>
    </source>
</evidence>
<proteinExistence type="inferred from homology"/>
<dbReference type="KEGG" id="mbw:MSBRW_2618"/>
<sequence length="88" mass="9975">MDAFDDAEVEVGIEAINVVRCTSFVPVGPDGRWRVNNTEEVPKIKNGESLPMAFQNVYSKKKYVSAIIAIDLKKMRNTYPSNEVWILK</sequence>
<evidence type="ECO:0000313" key="9">
    <source>
        <dbReference type="Proteomes" id="UP000033038"/>
    </source>
</evidence>
<dbReference type="GO" id="GO:0006527">
    <property type="term" value="P:L-arginine catabolic process"/>
    <property type="evidence" value="ECO:0007669"/>
    <property type="project" value="InterPro"/>
</dbReference>
<dbReference type="InterPro" id="IPR016105">
    <property type="entry name" value="Pyr-dep_his/arg-deCO2ase_sand"/>
</dbReference>
<dbReference type="PATRIC" id="fig|1434109.4.peg.3412"/>
<evidence type="ECO:0000256" key="6">
    <source>
        <dbReference type="ARBA" id="ARBA00023317"/>
    </source>
</evidence>
<organism evidence="8 9">
    <name type="scientific">Methanosarcina barkeri str. Wiesmoor</name>
    <dbReference type="NCBI Taxonomy" id="1434109"/>
    <lineage>
        <taxon>Archaea</taxon>
        <taxon>Methanobacteriati</taxon>
        <taxon>Methanobacteriota</taxon>
        <taxon>Stenosarchaea group</taxon>
        <taxon>Methanomicrobia</taxon>
        <taxon>Methanosarcinales</taxon>
        <taxon>Methanosarcinaceae</taxon>
        <taxon>Methanosarcina</taxon>
    </lineage>
</organism>
<keyword evidence="5" id="KW-0456">Lyase</keyword>
<dbReference type="EMBL" id="CP009526">
    <property type="protein sequence ID" value="AKB51871.1"/>
    <property type="molecule type" value="Genomic_DNA"/>
</dbReference>
<gene>
    <name evidence="8" type="ORF">MSBRW_2618</name>
</gene>
<dbReference type="GO" id="GO:0008792">
    <property type="term" value="F:arginine decarboxylase activity"/>
    <property type="evidence" value="ECO:0007669"/>
    <property type="project" value="UniProtKB-EC"/>
</dbReference>
<evidence type="ECO:0000313" key="8">
    <source>
        <dbReference type="EMBL" id="AKB51871.1"/>
    </source>
</evidence>
<dbReference type="InterPro" id="IPR002724">
    <property type="entry name" value="Pyruvoyl-dep_arg_deCO2ase"/>
</dbReference>
<evidence type="ECO:0000256" key="2">
    <source>
        <dbReference type="ARBA" id="ARBA00007412"/>
    </source>
</evidence>
<dbReference type="AlphaFoldDB" id="A0A0E3LLU3"/>
<protein>
    <recommendedName>
        <fullName evidence="3">arginine decarboxylase</fullName>
        <ecNumber evidence="3">4.1.1.19</ecNumber>
    </recommendedName>
</protein>
<keyword evidence="4" id="KW-0210">Decarboxylase</keyword>
<accession>A0A0E3LLU3</accession>
<dbReference type="Gene3D" id="3.50.20.10">
    <property type="entry name" value="Pyruvoyl-Dependent Histidine Decarboxylase, subunit B"/>
    <property type="match status" value="1"/>
</dbReference>
<comment type="catalytic activity">
    <reaction evidence="7">
        <text>L-arginine + H(+) = agmatine + CO2</text>
        <dbReference type="Rhea" id="RHEA:17641"/>
        <dbReference type="ChEBI" id="CHEBI:15378"/>
        <dbReference type="ChEBI" id="CHEBI:16526"/>
        <dbReference type="ChEBI" id="CHEBI:32682"/>
        <dbReference type="ChEBI" id="CHEBI:58145"/>
        <dbReference type="EC" id="4.1.1.19"/>
    </reaction>
</comment>
<dbReference type="Pfam" id="PF01862">
    <property type="entry name" value="PvlArgDC"/>
    <property type="match status" value="1"/>
</dbReference>